<reference evidence="2 3" key="1">
    <citation type="submission" date="2007-01" db="EMBL/GenBank/DDBJ databases">
        <authorList>
            <person name="Haygood M."/>
            <person name="Podell S."/>
            <person name="Anderson C."/>
            <person name="Hopkinson B."/>
            <person name="Roe K."/>
            <person name="Barbeau K."/>
            <person name="Gaasterland T."/>
            <person name="Ferriera S."/>
            <person name="Johnson J."/>
            <person name="Kravitz S."/>
            <person name="Beeson K."/>
            <person name="Sutton G."/>
            <person name="Rogers Y.-H."/>
            <person name="Friedman R."/>
            <person name="Frazier M."/>
            <person name="Venter J.C."/>
        </authorList>
    </citation>
    <scope>NUCLEOTIDE SEQUENCE [LARGE SCALE GENOMIC DNA]</scope>
    <source>
        <strain evidence="2 3">ATCC 23134</strain>
    </source>
</reference>
<dbReference type="AlphaFoldDB" id="A1ZNE7"/>
<dbReference type="Pfam" id="PF04389">
    <property type="entry name" value="Peptidase_M28"/>
    <property type="match status" value="1"/>
</dbReference>
<keyword evidence="2" id="KW-0031">Aminopeptidase</keyword>
<proteinExistence type="predicted"/>
<dbReference type="RefSeq" id="WP_004155982.1">
    <property type="nucleotide sequence ID" value="NZ_AAWS01000018.1"/>
</dbReference>
<dbReference type="PANTHER" id="PTHR12147">
    <property type="entry name" value="METALLOPEPTIDASE M28 FAMILY MEMBER"/>
    <property type="match status" value="1"/>
</dbReference>
<keyword evidence="3" id="KW-1185">Reference proteome</keyword>
<dbReference type="Gene3D" id="3.40.630.10">
    <property type="entry name" value="Zn peptidases"/>
    <property type="match status" value="2"/>
</dbReference>
<keyword evidence="2" id="KW-0645">Protease</keyword>
<dbReference type="PROSITE" id="PS00018">
    <property type="entry name" value="EF_HAND_1"/>
    <property type="match status" value="1"/>
</dbReference>
<dbReference type="GO" id="GO:0006508">
    <property type="term" value="P:proteolysis"/>
    <property type="evidence" value="ECO:0007669"/>
    <property type="project" value="InterPro"/>
</dbReference>
<dbReference type="InterPro" id="IPR018247">
    <property type="entry name" value="EF_Hand_1_Ca_BS"/>
</dbReference>
<sequence length="497" mass="56517">MRNFTLILLACFVSATVWSQKKDETAVKYAKTVTKKDLKKHLTVIASDEMEGRDTGSPGQKKAAKYIADHFKTLGLLPPVKTAKGKSYFQKFDLVKSKWKDVSITTKKGGKTTYLTDVYALGSINAKVKKSYKIVYMGDGNKANYEKVKVKGKPVAFFIDGVSELRKKRSIAQNAGASQVFMIVGTNQKKYDEVLKYLSYYVKRWTRGELKSKKDKFIVMLSPKTAANIFKTTQEQFVKKETKIGTKSIKFKLTAEQEVKTGVSSENVLGFLEGRDKKKEVLVITAHYDHIGKRGDEIYNGADDDGSGTVTVLELAEAFAKAKKEGKTPLRSILFMTVSGEEKGLLGSSYYTDFDPVFPLKNTVANLNIDMVGRIDNRYKDNPDYVYVIGSDKLSSELHNLNEEANKQYTNIKLDYKYNDEKDPNRFYYRSDHYNFAKNNIPIIFYFNGTHADYHKPTDTIEKIHFGKMQKIGRLVFHTAWKIANRENRLKVDKANK</sequence>
<name>A1ZNE7_MICM2</name>
<dbReference type="OrthoDB" id="1521787at2"/>
<dbReference type="GO" id="GO:0004177">
    <property type="term" value="F:aminopeptidase activity"/>
    <property type="evidence" value="ECO:0007669"/>
    <property type="project" value="UniProtKB-KW"/>
</dbReference>
<dbReference type="PANTHER" id="PTHR12147:SF26">
    <property type="entry name" value="PEPTIDASE M28 DOMAIN-CONTAINING PROTEIN"/>
    <property type="match status" value="1"/>
</dbReference>
<evidence type="ECO:0000259" key="1">
    <source>
        <dbReference type="Pfam" id="PF04389"/>
    </source>
</evidence>
<dbReference type="eggNOG" id="COG2234">
    <property type="taxonomic scope" value="Bacteria"/>
</dbReference>
<dbReference type="EMBL" id="AAWS01000018">
    <property type="protein sequence ID" value="EAY28058.1"/>
    <property type="molecule type" value="Genomic_DNA"/>
</dbReference>
<keyword evidence="2" id="KW-0378">Hydrolase</keyword>
<evidence type="ECO:0000313" key="2">
    <source>
        <dbReference type="EMBL" id="EAY28058.1"/>
    </source>
</evidence>
<comment type="caution">
    <text evidence="2">The sequence shown here is derived from an EMBL/GenBank/DDBJ whole genome shotgun (WGS) entry which is preliminary data.</text>
</comment>
<accession>A1ZNE7</accession>
<dbReference type="InterPro" id="IPR045175">
    <property type="entry name" value="M28_fam"/>
</dbReference>
<dbReference type="InterPro" id="IPR007484">
    <property type="entry name" value="Peptidase_M28"/>
</dbReference>
<evidence type="ECO:0000313" key="3">
    <source>
        <dbReference type="Proteomes" id="UP000004095"/>
    </source>
</evidence>
<organism evidence="2 3">
    <name type="scientific">Microscilla marina ATCC 23134</name>
    <dbReference type="NCBI Taxonomy" id="313606"/>
    <lineage>
        <taxon>Bacteria</taxon>
        <taxon>Pseudomonadati</taxon>
        <taxon>Bacteroidota</taxon>
        <taxon>Cytophagia</taxon>
        <taxon>Cytophagales</taxon>
        <taxon>Microscillaceae</taxon>
        <taxon>Microscilla</taxon>
    </lineage>
</organism>
<dbReference type="Proteomes" id="UP000004095">
    <property type="component" value="Unassembled WGS sequence"/>
</dbReference>
<feature type="domain" description="Peptidase M28" evidence="1">
    <location>
        <begin position="267"/>
        <end position="479"/>
    </location>
</feature>
<protein>
    <submittedName>
        <fullName evidence="2">Aminopeptidase</fullName>
    </submittedName>
</protein>
<dbReference type="SUPFAM" id="SSF53187">
    <property type="entry name" value="Zn-dependent exopeptidases"/>
    <property type="match status" value="1"/>
</dbReference>
<gene>
    <name evidence="2" type="ORF">M23134_02168</name>
</gene>
<dbReference type="GO" id="GO:0008235">
    <property type="term" value="F:metalloexopeptidase activity"/>
    <property type="evidence" value="ECO:0007669"/>
    <property type="project" value="InterPro"/>
</dbReference>